<keyword evidence="1" id="KW-1133">Transmembrane helix</keyword>
<feature type="transmembrane region" description="Helical" evidence="1">
    <location>
        <begin position="20"/>
        <end position="44"/>
    </location>
</feature>
<reference evidence="2" key="1">
    <citation type="journal article" date="2021" name="Proc. Natl. Acad. Sci. U.S.A.">
        <title>A Catalog of Tens of Thousands of Viruses from Human Metagenomes Reveals Hidden Associations with Chronic Diseases.</title>
        <authorList>
            <person name="Tisza M.J."/>
            <person name="Buck C.B."/>
        </authorList>
    </citation>
    <scope>NUCLEOTIDE SEQUENCE</scope>
    <source>
        <strain evidence="2">CtPSW2</strain>
    </source>
</reference>
<keyword evidence="1" id="KW-0812">Transmembrane</keyword>
<protein>
    <submittedName>
        <fullName evidence="2">Holin</fullName>
    </submittedName>
</protein>
<dbReference type="Pfam" id="PF16931">
    <property type="entry name" value="Phage_holin_8"/>
    <property type="match status" value="1"/>
</dbReference>
<accession>A0A8S5MNH1</accession>
<sequence length="133" mass="14117">MGLENVNETKTTTAINAAVIVIGSYHMAASVAFGAAVGASLFILSQNQHSPLTKAWLFAVSFFSGIFGGETAAGIFNWVLSIIRPDAQPLKFNEFLGAALFSALVVVIVNRLIDFVGTAKIKSQPNQKKGESE</sequence>
<dbReference type="EMBL" id="BK014940">
    <property type="protein sequence ID" value="DAD83690.1"/>
    <property type="molecule type" value="Genomic_DNA"/>
</dbReference>
<keyword evidence="1" id="KW-0472">Membrane</keyword>
<feature type="transmembrane region" description="Helical" evidence="1">
    <location>
        <begin position="95"/>
        <end position="113"/>
    </location>
</feature>
<name>A0A8S5MNH1_9CAUD</name>
<evidence type="ECO:0000313" key="2">
    <source>
        <dbReference type="EMBL" id="DAD83690.1"/>
    </source>
</evidence>
<proteinExistence type="predicted"/>
<dbReference type="InterPro" id="IPR032637">
    <property type="entry name" value="Phage_holin-like"/>
</dbReference>
<evidence type="ECO:0000256" key="1">
    <source>
        <dbReference type="SAM" id="Phobius"/>
    </source>
</evidence>
<feature type="transmembrane region" description="Helical" evidence="1">
    <location>
        <begin position="56"/>
        <end position="83"/>
    </location>
</feature>
<organism evidence="2">
    <name type="scientific">Myoviridae sp. ctPSW2</name>
    <dbReference type="NCBI Taxonomy" id="2826648"/>
    <lineage>
        <taxon>Viruses</taxon>
        <taxon>Duplodnaviria</taxon>
        <taxon>Heunggongvirae</taxon>
        <taxon>Uroviricota</taxon>
        <taxon>Caudoviricetes</taxon>
    </lineage>
</organism>